<name>A0A432VQ43_9GAMM</name>
<protein>
    <submittedName>
        <fullName evidence="1">Uncharacterized protein</fullName>
    </submittedName>
</protein>
<keyword evidence="2" id="KW-1185">Reference proteome</keyword>
<dbReference type="Proteomes" id="UP000288395">
    <property type="component" value="Unassembled WGS sequence"/>
</dbReference>
<evidence type="ECO:0000313" key="2">
    <source>
        <dbReference type="Proteomes" id="UP000288395"/>
    </source>
</evidence>
<proteinExistence type="predicted"/>
<sequence>MRTFVLVVFMSLSLAGGSNKHAEFCEEFGALRAEEMTLSFDERSVLRKEYFSAFESGPLDYIITHKSPDGSLPLSADMVSQLGGYLFNDALFLGEPDVAMWLLTQGVDPFKSDGITSHAWVILLEENWQELYDRADEATGYKYSEQFDEYRRFRRHCW</sequence>
<dbReference type="OrthoDB" id="3034217at2"/>
<evidence type="ECO:0000313" key="1">
    <source>
        <dbReference type="EMBL" id="RUO18166.1"/>
    </source>
</evidence>
<reference evidence="2" key="1">
    <citation type="journal article" date="2018" name="Front. Microbiol.">
        <title>Genome-Based Analysis Reveals the Taxonomy and Diversity of the Family Idiomarinaceae.</title>
        <authorList>
            <person name="Liu Y."/>
            <person name="Lai Q."/>
            <person name="Shao Z."/>
        </authorList>
    </citation>
    <scope>NUCLEOTIDE SEQUENCE [LARGE SCALE GENOMIC DNA]</scope>
    <source>
        <strain evidence="2">GBPy7</strain>
    </source>
</reference>
<gene>
    <name evidence="1" type="ORF">CWE08_11820</name>
</gene>
<comment type="caution">
    <text evidence="1">The sequence shown here is derived from an EMBL/GenBank/DDBJ whole genome shotgun (WGS) entry which is preliminary data.</text>
</comment>
<dbReference type="RefSeq" id="WP_126768457.1">
    <property type="nucleotide sequence ID" value="NZ_PIPJ01000015.1"/>
</dbReference>
<dbReference type="EMBL" id="PIPJ01000015">
    <property type="protein sequence ID" value="RUO18166.1"/>
    <property type="molecule type" value="Genomic_DNA"/>
</dbReference>
<dbReference type="AlphaFoldDB" id="A0A432VQ43"/>
<accession>A0A432VQ43</accession>
<organism evidence="1 2">
    <name type="scientific">Aliidiomarina iranensis</name>
    <dbReference type="NCBI Taxonomy" id="1434071"/>
    <lineage>
        <taxon>Bacteria</taxon>
        <taxon>Pseudomonadati</taxon>
        <taxon>Pseudomonadota</taxon>
        <taxon>Gammaproteobacteria</taxon>
        <taxon>Alteromonadales</taxon>
        <taxon>Idiomarinaceae</taxon>
        <taxon>Aliidiomarina</taxon>
    </lineage>
</organism>